<name>A0A6M3Y0Z1_9ZZZZ</name>
<organism evidence="1">
    <name type="scientific">viral metagenome</name>
    <dbReference type="NCBI Taxonomy" id="1070528"/>
    <lineage>
        <taxon>unclassified sequences</taxon>
        <taxon>metagenomes</taxon>
        <taxon>organismal metagenomes</taxon>
    </lineage>
</organism>
<dbReference type="AlphaFoldDB" id="A0A6M3Y0Z1"/>
<evidence type="ECO:0000313" key="1">
    <source>
        <dbReference type="EMBL" id="QJI02938.1"/>
    </source>
</evidence>
<proteinExistence type="predicted"/>
<sequence length="188" mass="20012">MKGYYTIEVRDKEGKLLSRERRKSRSYVQQWNELVCVQVGQKAALSMKDTGGTDRDITTNGYNFAVTGGVGADSLGVVVGTGSTAVTIADYALAVKCDEGTGANQLNYLACTVSDPTVLAPSCSFTILRSALNNSGSTITVAEIGVYMLGRYGTTSYYFLAIRDVLTTTQTVPDGGAITVVYTLKVTV</sequence>
<gene>
    <name evidence="1" type="ORF">TM448B03892_0007</name>
</gene>
<accession>A0A6M3Y0Z1</accession>
<reference evidence="1" key="1">
    <citation type="submission" date="2020-03" db="EMBL/GenBank/DDBJ databases">
        <title>The deep terrestrial virosphere.</title>
        <authorList>
            <person name="Holmfeldt K."/>
            <person name="Nilsson E."/>
            <person name="Simone D."/>
            <person name="Lopez-Fernandez M."/>
            <person name="Wu X."/>
            <person name="de Brujin I."/>
            <person name="Lundin D."/>
            <person name="Andersson A."/>
            <person name="Bertilsson S."/>
            <person name="Dopson M."/>
        </authorList>
    </citation>
    <scope>NUCLEOTIDE SEQUENCE</scope>
    <source>
        <strain evidence="1">TM448B03892</strain>
    </source>
</reference>
<dbReference type="EMBL" id="MT145044">
    <property type="protein sequence ID" value="QJI02938.1"/>
    <property type="molecule type" value="Genomic_DNA"/>
</dbReference>
<protein>
    <submittedName>
        <fullName evidence="1">Uncharacterized protein</fullName>
    </submittedName>
</protein>